<feature type="binding site" evidence="15">
    <location>
        <position position="180"/>
    </location>
    <ligand>
        <name>FMN</name>
        <dbReference type="ChEBI" id="CHEBI:58210"/>
    </ligand>
</feature>
<comment type="similarity">
    <text evidence="8">Belongs to the Dus family. Dus1 subfamily.</text>
</comment>
<dbReference type="EC" id="1.3.1.-" evidence="13"/>
<organism evidence="18 21">
    <name type="scientific">Didymodactylos carnosus</name>
    <dbReference type="NCBI Taxonomy" id="1234261"/>
    <lineage>
        <taxon>Eukaryota</taxon>
        <taxon>Metazoa</taxon>
        <taxon>Spiralia</taxon>
        <taxon>Gnathifera</taxon>
        <taxon>Rotifera</taxon>
        <taxon>Eurotatoria</taxon>
        <taxon>Bdelloidea</taxon>
        <taxon>Philodinida</taxon>
        <taxon>Philodinidae</taxon>
        <taxon>Didymodactylos</taxon>
    </lineage>
</organism>
<evidence type="ECO:0000256" key="9">
    <source>
        <dbReference type="ARBA" id="ARBA00047287"/>
    </source>
</evidence>
<dbReference type="PROSITE" id="PS01136">
    <property type="entry name" value="UPF0034"/>
    <property type="match status" value="1"/>
</dbReference>
<feature type="binding site" evidence="15">
    <location>
        <begin position="24"/>
        <end position="26"/>
    </location>
    <ligand>
        <name>FMN</name>
        <dbReference type="ChEBI" id="CHEBI:58210"/>
    </ligand>
</feature>
<gene>
    <name evidence="18" type="ORF">GPM918_LOCUS22966</name>
    <name evidence="17" type="ORF">OVA965_LOCUS13953</name>
    <name evidence="20" type="ORF">SRO942_LOCUS22966</name>
    <name evidence="19" type="ORF">TMI583_LOCUS13956</name>
</gene>
<evidence type="ECO:0000256" key="2">
    <source>
        <dbReference type="ARBA" id="ARBA00022630"/>
    </source>
</evidence>
<proteinExistence type="inferred from homology"/>
<evidence type="ECO:0000256" key="10">
    <source>
        <dbReference type="ARBA" id="ARBA00047652"/>
    </source>
</evidence>
<keyword evidence="5" id="KW-0521">NADP</keyword>
<dbReference type="Proteomes" id="UP000682733">
    <property type="component" value="Unassembled WGS sequence"/>
</dbReference>
<dbReference type="Pfam" id="PF01207">
    <property type="entry name" value="Dus"/>
    <property type="match status" value="1"/>
</dbReference>
<comment type="catalytic activity">
    <reaction evidence="12">
        <text>5,6-dihydrouridine(17) in tRNA + NADP(+) = uridine(17) in tRNA + NADPH + H(+)</text>
        <dbReference type="Rhea" id="RHEA:53368"/>
        <dbReference type="Rhea" id="RHEA-COMP:13541"/>
        <dbReference type="Rhea" id="RHEA-COMP:13542"/>
        <dbReference type="ChEBI" id="CHEBI:15378"/>
        <dbReference type="ChEBI" id="CHEBI:57783"/>
        <dbReference type="ChEBI" id="CHEBI:58349"/>
        <dbReference type="ChEBI" id="CHEBI:65315"/>
        <dbReference type="ChEBI" id="CHEBI:74443"/>
        <dbReference type="EC" id="1.3.1.88"/>
    </reaction>
    <physiologicalReaction direction="right-to-left" evidence="12">
        <dbReference type="Rhea" id="RHEA:53370"/>
    </physiologicalReaction>
</comment>
<evidence type="ECO:0000256" key="5">
    <source>
        <dbReference type="ARBA" id="ARBA00022857"/>
    </source>
</evidence>
<evidence type="ECO:0000256" key="15">
    <source>
        <dbReference type="PIRSR" id="PIRSR006621-2"/>
    </source>
</evidence>
<protein>
    <recommendedName>
        <fullName evidence="13">tRNA-dihydrouridine synthase</fullName>
        <ecNumber evidence="13">1.3.1.-</ecNumber>
    </recommendedName>
</protein>
<feature type="binding site" evidence="15">
    <location>
        <position position="78"/>
    </location>
    <ligand>
        <name>FMN</name>
        <dbReference type="ChEBI" id="CHEBI:58210"/>
    </ligand>
</feature>
<feature type="domain" description="DUS-like FMN-binding" evidence="16">
    <location>
        <begin position="22"/>
        <end position="273"/>
    </location>
</feature>
<comment type="function">
    <text evidence="13">Catalyzes the synthesis of dihydrouridine, a modified base found in the D-loop of most tRNAs.</text>
</comment>
<dbReference type="PIRSF" id="PIRSF006621">
    <property type="entry name" value="Dus"/>
    <property type="match status" value="1"/>
</dbReference>
<evidence type="ECO:0000313" key="21">
    <source>
        <dbReference type="Proteomes" id="UP000663829"/>
    </source>
</evidence>
<comment type="caution">
    <text evidence="18">The sequence shown here is derived from an EMBL/GenBank/DDBJ whole genome shotgun (WGS) entry which is preliminary data.</text>
</comment>
<dbReference type="GO" id="GO:0017150">
    <property type="term" value="F:tRNA dihydrouridine synthase activity"/>
    <property type="evidence" value="ECO:0007669"/>
    <property type="project" value="InterPro"/>
</dbReference>
<dbReference type="GO" id="GO:0050660">
    <property type="term" value="F:flavin adenine dinucleotide binding"/>
    <property type="evidence" value="ECO:0007669"/>
    <property type="project" value="InterPro"/>
</dbReference>
<dbReference type="Gene3D" id="3.20.20.70">
    <property type="entry name" value="Aldolase class I"/>
    <property type="match status" value="1"/>
</dbReference>
<evidence type="ECO:0000313" key="19">
    <source>
        <dbReference type="EMBL" id="CAF3758699.1"/>
    </source>
</evidence>
<evidence type="ECO:0000313" key="20">
    <source>
        <dbReference type="EMBL" id="CAF3950602.1"/>
    </source>
</evidence>
<evidence type="ECO:0000256" key="3">
    <source>
        <dbReference type="ARBA" id="ARBA00022643"/>
    </source>
</evidence>
<comment type="cofactor">
    <cofactor evidence="1 13 15">
        <name>FMN</name>
        <dbReference type="ChEBI" id="CHEBI:58210"/>
    </cofactor>
</comment>
<evidence type="ECO:0000256" key="1">
    <source>
        <dbReference type="ARBA" id="ARBA00001917"/>
    </source>
</evidence>
<dbReference type="CDD" id="cd02801">
    <property type="entry name" value="DUS_like_FMN"/>
    <property type="match status" value="1"/>
</dbReference>
<dbReference type="EMBL" id="CAJNOQ010008033">
    <property type="protein sequence ID" value="CAF1186313.1"/>
    <property type="molecule type" value="Genomic_DNA"/>
</dbReference>
<feature type="active site" description="Proton donor" evidence="14">
    <location>
        <position position="113"/>
    </location>
</feature>
<feature type="binding site" evidence="15">
    <location>
        <position position="152"/>
    </location>
    <ligand>
        <name>FMN</name>
        <dbReference type="ChEBI" id="CHEBI:58210"/>
    </ligand>
</feature>
<comment type="catalytic activity">
    <reaction evidence="10">
        <text>5,6-dihydrouridine(16) in tRNA + NADP(+) = uridine(16) in tRNA + NADPH + H(+)</text>
        <dbReference type="Rhea" id="RHEA:53376"/>
        <dbReference type="Rhea" id="RHEA-COMP:13543"/>
        <dbReference type="Rhea" id="RHEA-COMP:13544"/>
        <dbReference type="ChEBI" id="CHEBI:15378"/>
        <dbReference type="ChEBI" id="CHEBI:57783"/>
        <dbReference type="ChEBI" id="CHEBI:58349"/>
        <dbReference type="ChEBI" id="CHEBI:65315"/>
        <dbReference type="ChEBI" id="CHEBI:74443"/>
        <dbReference type="EC" id="1.3.1.88"/>
    </reaction>
    <physiologicalReaction direction="right-to-left" evidence="10">
        <dbReference type="Rhea" id="RHEA:53378"/>
    </physiologicalReaction>
</comment>
<dbReference type="EMBL" id="CAJNOK010005936">
    <property type="protein sequence ID" value="CAF0988557.1"/>
    <property type="molecule type" value="Genomic_DNA"/>
</dbReference>
<dbReference type="InterPro" id="IPR001269">
    <property type="entry name" value="DUS_fam"/>
</dbReference>
<evidence type="ECO:0000256" key="7">
    <source>
        <dbReference type="ARBA" id="ARBA00023027"/>
    </source>
</evidence>
<evidence type="ECO:0000313" key="18">
    <source>
        <dbReference type="EMBL" id="CAF1186313.1"/>
    </source>
</evidence>
<evidence type="ECO:0000256" key="13">
    <source>
        <dbReference type="PIRNR" id="PIRNR006621"/>
    </source>
</evidence>
<keyword evidence="4 13" id="KW-0819">tRNA processing</keyword>
<keyword evidence="7" id="KW-0520">NAD</keyword>
<dbReference type="EMBL" id="CAJOBA010005942">
    <property type="protein sequence ID" value="CAF3758699.1"/>
    <property type="molecule type" value="Genomic_DNA"/>
</dbReference>
<dbReference type="Proteomes" id="UP000663829">
    <property type="component" value="Unassembled WGS sequence"/>
</dbReference>
<sequence>MSHSKLAGYDFYRSLNSPRYCMAPMVEQSELAFRLLCKNYNTQLTYTPMIFSHTFLEDKEHRVRHWQTTSDDYPLLVQFCGNDPLTLLEAGKLCLQMPNAQHSVVGMDLNLGCPQKFAQQHRFGAFLMEEQRLVREIVSILHRELPVPVTCKIRIFKDIQQTISYAEMIRDAGCQMLAVHGRTREQRGSIQGLADWDAIKLVRERIKDIPVLANGNIRTLEDAERCIDYTKCDGVLSACGLLESPAMFSGSDGQESKVILAKEYLKLCAEHPPPEYSFMTGHVFKMLKALLSDHEDLKMRLGTAKTREVMFDVVLELERRVENKM</sequence>
<evidence type="ECO:0000256" key="11">
    <source>
        <dbReference type="ARBA" id="ARBA00048934"/>
    </source>
</evidence>
<dbReference type="SUPFAM" id="SSF51395">
    <property type="entry name" value="FMN-linked oxidoreductases"/>
    <property type="match status" value="1"/>
</dbReference>
<accession>A0A814VEN8</accession>
<keyword evidence="3 13" id="KW-0288">FMN</keyword>
<evidence type="ECO:0000259" key="16">
    <source>
        <dbReference type="Pfam" id="PF01207"/>
    </source>
</evidence>
<dbReference type="PANTHER" id="PTHR11082">
    <property type="entry name" value="TRNA-DIHYDROURIDINE SYNTHASE"/>
    <property type="match status" value="1"/>
</dbReference>
<comment type="catalytic activity">
    <reaction evidence="9">
        <text>5,6-dihydrouridine(17) in tRNA + NAD(+) = uridine(17) in tRNA + NADH + H(+)</text>
        <dbReference type="Rhea" id="RHEA:53372"/>
        <dbReference type="Rhea" id="RHEA-COMP:13541"/>
        <dbReference type="Rhea" id="RHEA-COMP:13542"/>
        <dbReference type="ChEBI" id="CHEBI:15378"/>
        <dbReference type="ChEBI" id="CHEBI:57540"/>
        <dbReference type="ChEBI" id="CHEBI:57945"/>
        <dbReference type="ChEBI" id="CHEBI:65315"/>
        <dbReference type="ChEBI" id="CHEBI:74443"/>
        <dbReference type="EC" id="1.3.1.88"/>
    </reaction>
    <physiologicalReaction direction="right-to-left" evidence="9">
        <dbReference type="Rhea" id="RHEA:53374"/>
    </physiologicalReaction>
</comment>
<keyword evidence="15" id="KW-0547">Nucleotide-binding</keyword>
<dbReference type="InterPro" id="IPR018517">
    <property type="entry name" value="tRNA_hU_synthase_CS"/>
</dbReference>
<comment type="catalytic activity">
    <reaction evidence="11">
        <text>5,6-dihydrouridine(16) in tRNA + NAD(+) = uridine(16) in tRNA + NADH + H(+)</text>
        <dbReference type="Rhea" id="RHEA:53380"/>
        <dbReference type="Rhea" id="RHEA-COMP:13543"/>
        <dbReference type="Rhea" id="RHEA-COMP:13544"/>
        <dbReference type="ChEBI" id="CHEBI:15378"/>
        <dbReference type="ChEBI" id="CHEBI:57540"/>
        <dbReference type="ChEBI" id="CHEBI:57945"/>
        <dbReference type="ChEBI" id="CHEBI:65315"/>
        <dbReference type="ChEBI" id="CHEBI:74443"/>
        <dbReference type="EC" id="1.3.1.88"/>
    </reaction>
    <physiologicalReaction direction="right-to-left" evidence="11">
        <dbReference type="Rhea" id="RHEA:53382"/>
    </physiologicalReaction>
</comment>
<name>A0A814VEN8_9BILA</name>
<comment type="similarity">
    <text evidence="13">Belongs to the dus family.</text>
</comment>
<reference evidence="18" key="1">
    <citation type="submission" date="2021-02" db="EMBL/GenBank/DDBJ databases">
        <authorList>
            <person name="Nowell W R."/>
        </authorList>
    </citation>
    <scope>NUCLEOTIDE SEQUENCE</scope>
</reference>
<keyword evidence="21" id="KW-1185">Reference proteome</keyword>
<keyword evidence="2 13" id="KW-0285">Flavoprotein</keyword>
<keyword evidence="6 13" id="KW-0560">Oxidoreductase</keyword>
<evidence type="ECO:0000256" key="14">
    <source>
        <dbReference type="PIRSR" id="PIRSR006621-1"/>
    </source>
</evidence>
<evidence type="ECO:0000256" key="6">
    <source>
        <dbReference type="ARBA" id="ARBA00023002"/>
    </source>
</evidence>
<dbReference type="AlphaFoldDB" id="A0A814VEN8"/>
<dbReference type="OrthoDB" id="9977870at2759"/>
<evidence type="ECO:0000256" key="12">
    <source>
        <dbReference type="ARBA" id="ARBA00049467"/>
    </source>
</evidence>
<dbReference type="Proteomes" id="UP000681722">
    <property type="component" value="Unassembled WGS sequence"/>
</dbReference>
<evidence type="ECO:0000256" key="4">
    <source>
        <dbReference type="ARBA" id="ARBA00022694"/>
    </source>
</evidence>
<dbReference type="EMBL" id="CAJOBC010008035">
    <property type="protein sequence ID" value="CAF3950602.1"/>
    <property type="molecule type" value="Genomic_DNA"/>
</dbReference>
<dbReference type="InterPro" id="IPR013785">
    <property type="entry name" value="Aldolase_TIM"/>
</dbReference>
<dbReference type="InterPro" id="IPR035587">
    <property type="entry name" value="DUS-like_FMN-bd"/>
</dbReference>
<dbReference type="PANTHER" id="PTHR11082:SF5">
    <property type="entry name" value="TRNA-DIHYDROURIDINE(16_17) SYNTHASE [NAD(P)(+)]-LIKE"/>
    <property type="match status" value="1"/>
</dbReference>
<evidence type="ECO:0000256" key="8">
    <source>
        <dbReference type="ARBA" id="ARBA00038313"/>
    </source>
</evidence>
<evidence type="ECO:0000313" key="17">
    <source>
        <dbReference type="EMBL" id="CAF0988557.1"/>
    </source>
</evidence>
<dbReference type="Proteomes" id="UP000677228">
    <property type="component" value="Unassembled WGS sequence"/>
</dbReference>